<protein>
    <submittedName>
        <fullName evidence="1">DNA photolyase family protein</fullName>
    </submittedName>
</protein>
<keyword evidence="2" id="KW-1185">Reference proteome</keyword>
<proteinExistence type="predicted"/>
<reference evidence="1" key="1">
    <citation type="submission" date="2021-08" db="EMBL/GenBank/DDBJ databases">
        <title>Novel anaerobic bacterium isolated from sea squirt in East Sea, Republic of Korea.</title>
        <authorList>
            <person name="Nguyen T.H."/>
            <person name="Li Z."/>
            <person name="Lee Y.-J."/>
            <person name="Ko J."/>
            <person name="Kim S.-G."/>
        </authorList>
    </citation>
    <scope>NUCLEOTIDE SEQUENCE</scope>
    <source>
        <strain evidence="1">KCTC 25031</strain>
    </source>
</reference>
<gene>
    <name evidence="1" type="ORF">K4L44_04835</name>
</gene>
<name>A0AC61NHN3_9BACT</name>
<evidence type="ECO:0000313" key="1">
    <source>
        <dbReference type="EMBL" id="QZE15161.1"/>
    </source>
</evidence>
<dbReference type="EMBL" id="CP081303">
    <property type="protein sequence ID" value="QZE15161.1"/>
    <property type="molecule type" value="Genomic_DNA"/>
</dbReference>
<sequence>MSSFCRVLFVFDRNLRLDNHTLLKRCLENCKDRCCEVLFLYVWDEDYLWPHGVNEKQAAFLREALFSLRDDLNRFDSTLHCVEGDRLHVIRRLVDEGDFRTVFLEQTLSPHESGDFLKIKNAVLEKGGQFISDRGNWLYEPGEILSKKREVLKKYTPFMKQCAARFEQDILEMSTRCFDATNLSWGEMQTVHEVGLGLVPTVLDGKFLSNDYDWSDAMMENYQENRDFPARDPGVSKVSAYLRFGVLSIDQLAISAWTGSRTLWNELIWREFYAHWYYHFPNTAVDNFDVRFDKMSWVHDSVLFQRWAEGKTGYALVDAGMVSLIESGYIHNRVRMVTASFLCKDLHMDWREGEKLFAQHLIDYDPASNVGNWQWVAGCGVDAAPYFRIFNPELQREKFDPHKIYTSRWLSDSYSIDKIIDHQIEKETAMALYREIKKD</sequence>
<accession>A0AC61NHN3</accession>
<organism evidence="1 2">
    <name type="scientific">Halosquirtibacter laminarini</name>
    <dbReference type="NCBI Taxonomy" id="3374600"/>
    <lineage>
        <taxon>Bacteria</taxon>
        <taxon>Pseudomonadati</taxon>
        <taxon>Bacteroidota</taxon>
        <taxon>Bacteroidia</taxon>
        <taxon>Marinilabiliales</taxon>
        <taxon>Prolixibacteraceae</taxon>
        <taxon>Halosquirtibacter</taxon>
    </lineage>
</organism>
<evidence type="ECO:0000313" key="2">
    <source>
        <dbReference type="Proteomes" id="UP000826212"/>
    </source>
</evidence>
<dbReference type="Proteomes" id="UP000826212">
    <property type="component" value="Chromosome"/>
</dbReference>